<evidence type="ECO:0000313" key="1">
    <source>
        <dbReference type="EMBL" id="KAJ4707884.1"/>
    </source>
</evidence>
<protein>
    <submittedName>
        <fullName evidence="1">EEIG1/EHBP1 N-terminal domain</fullName>
    </submittedName>
</protein>
<evidence type="ECO:0000313" key="2">
    <source>
        <dbReference type="Proteomes" id="UP001164539"/>
    </source>
</evidence>
<gene>
    <name evidence="1" type="ORF">OWV82_017927</name>
</gene>
<name>A0ACC1XB02_MELAZ</name>
<dbReference type="Proteomes" id="UP001164539">
    <property type="component" value="Chromosome 10"/>
</dbReference>
<comment type="caution">
    <text evidence="1">The sequence shown here is derived from an EMBL/GenBank/DDBJ whole genome shotgun (WGS) entry which is preliminary data.</text>
</comment>
<organism evidence="1 2">
    <name type="scientific">Melia azedarach</name>
    <name type="common">Chinaberry tree</name>
    <dbReference type="NCBI Taxonomy" id="155640"/>
    <lineage>
        <taxon>Eukaryota</taxon>
        <taxon>Viridiplantae</taxon>
        <taxon>Streptophyta</taxon>
        <taxon>Embryophyta</taxon>
        <taxon>Tracheophyta</taxon>
        <taxon>Spermatophyta</taxon>
        <taxon>Magnoliopsida</taxon>
        <taxon>eudicotyledons</taxon>
        <taxon>Gunneridae</taxon>
        <taxon>Pentapetalae</taxon>
        <taxon>rosids</taxon>
        <taxon>malvids</taxon>
        <taxon>Sapindales</taxon>
        <taxon>Meliaceae</taxon>
        <taxon>Melia</taxon>
    </lineage>
</organism>
<reference evidence="1 2" key="1">
    <citation type="journal article" date="2023" name="Science">
        <title>Complex scaffold remodeling in plant triterpene biosynthesis.</title>
        <authorList>
            <person name="De La Pena R."/>
            <person name="Hodgson H."/>
            <person name="Liu J.C."/>
            <person name="Stephenson M.J."/>
            <person name="Martin A.C."/>
            <person name="Owen C."/>
            <person name="Harkess A."/>
            <person name="Leebens-Mack J."/>
            <person name="Jimenez L.E."/>
            <person name="Osbourn A."/>
            <person name="Sattely E.S."/>
        </authorList>
    </citation>
    <scope>NUCLEOTIDE SEQUENCE [LARGE SCALE GENOMIC DNA]</scope>
    <source>
        <strain evidence="2">cv. JPN11</strain>
        <tissue evidence="1">Leaf</tissue>
    </source>
</reference>
<keyword evidence="2" id="KW-1185">Reference proteome</keyword>
<sequence>MKWSSSRPPAGAAKRFHVKVRPLKLEGFSKVEDESETSVVVEMKWNRPKSVFVPFYRSSSKKVNRNSSSQRLLRRGSKSVEWDDEFESVCDFSIVSKDGSLGPWGISFTVVFIVENAESKTKKAILGKASLNLAEVAEKMVSEAERKLSLASKVDGVAGEVTLLVSVSFSEVRNSQESIGLVQNSAEWDKGDALFKRVMDLTGYKKKKKADKGRNDSGSSCESYESAIVDSDGYTGNESTSGTELGSSSSSETQVDPVRKDGFFSWKKRRLSFRQSKKKGGPLIKEIRDSPVNNDVDTDADRQHSSCSSVDSITSGAVRKADAAEIFSENESGNWELKELVSRDGQTKLTAKVFFASFDQRSERAAGEGACTTLVAVIAHWLHSNQDYMPTRQEYDKLITQGSSDWRMLCSNEAYANFFPDKHFDLETVLEAGIHPITVLPDKSFTAFFSPEKFETLKGAMSFDEIWGAINNHTEEFQPGIYIVSWNDHFFVLKVEAKAYYIIDSLGERLFEGCNQAYILKFDDASLMYGTVAKEESSSEEKVEEEKASCKGEESEEMICSGKECCKEYIKRFLVAIPLGELEIEEKKGTVSPICLHQRLQIDFHYSSSSSSARTSSSSSPATSSNFSLFSGEESS</sequence>
<dbReference type="EMBL" id="CM051403">
    <property type="protein sequence ID" value="KAJ4707884.1"/>
    <property type="molecule type" value="Genomic_DNA"/>
</dbReference>
<proteinExistence type="predicted"/>
<accession>A0ACC1XB02</accession>